<reference evidence="2" key="1">
    <citation type="submission" date="2016-11" db="UniProtKB">
        <authorList>
            <consortium name="WormBaseParasite"/>
        </authorList>
    </citation>
    <scope>IDENTIFICATION</scope>
    <source>
        <strain evidence="2">KR3021</strain>
    </source>
</reference>
<accession>A0AC35TFX8</accession>
<evidence type="ECO:0000313" key="2">
    <source>
        <dbReference type="WBParaSite" id="RSKR_0000013100.1"/>
    </source>
</evidence>
<name>A0AC35TFX8_9BILA</name>
<sequence length="945" mass="106864">MPSYEETLKQQSLIRNLGSLIDQTSPSSDPCVLPKTNCISNYDLERCSSYIISQVDIEELDTRVVDVIQNSFIDLDNFENCVPTKKRSMADYPCFVHPWGLQKVNNMPDVSDGDYIDLLNIIGRHFEEVLKVEKKTPGSKGSQTVSEKSLSWKELCHRSSKNRGQETDGSVSEIIPSILVGSEKDLVISSPQIISSWEKLFLSPYDQSKDVLYFAIVPDDNIMVDKAKLFFDEVSRTYEGWRLGKHAKITKDFVKDGIIRVPTNVNIKPNCNSRAFQAFFDKLDRENEDEVLVKKLKAYASFCELQLATFFKNNDSLFERKAYCEILYRENSQSIKNDDTSQMDLMATTNSNVSNTDNFSRSSFNNSVNDTSVGETATVADHLIPEDEFPVLPHIIVIYLINPFNFDVNNRTSKATRLANISLMRAFNLFISQLAESRRCSIQLELINLSSIMDLTGLFFDVYREGRLMFDEAMLSRNKSDNGMAFELIKSIVISVYTHTRIIQPSVVSNYIPKSMTRFGPSSDIQDILKDIAAQKPMYLKVSCSLATLAPTTAFGINVENTFLNPAPEEKILHVSYCLIQDKWLVGAVTDDQGLLLDNTVINLETPKERNKMPKYFAGSQILDALTRFWQYIMGVLAMEVKNWRLIIGRVGKVGHGEFKTWMLLLSKNNIKRYNTRLKEACNTCNSSTTFHETPAIASACFISLEAEPYLRVFLTPSTIPINPETKEPIANKYSSKTHMPLDISSTHITVFPTSAEIIVDNHQDNDDHGIEDLSDLVFEDDIGTLVETLGLDATTEENNLTSSYIKQSENIFFNLNISDISISSQPLAAGFIISAAPANDLPNWFWAQCPTRKNKSPVHLRSSLHINTNNIFQSDDDYSNTAVLENQHPLDSSKTDDVLRYVLESYNQLSWLNVDIITGEKKSCLPLHIQALLRLYNTIEKLIL</sequence>
<dbReference type="WBParaSite" id="RSKR_0000013100.1">
    <property type="protein sequence ID" value="RSKR_0000013100.1"/>
    <property type="gene ID" value="RSKR_0000013100"/>
</dbReference>
<evidence type="ECO:0000313" key="1">
    <source>
        <dbReference type="Proteomes" id="UP000095286"/>
    </source>
</evidence>
<organism evidence="1 2">
    <name type="scientific">Rhabditophanes sp. KR3021</name>
    <dbReference type="NCBI Taxonomy" id="114890"/>
    <lineage>
        <taxon>Eukaryota</taxon>
        <taxon>Metazoa</taxon>
        <taxon>Ecdysozoa</taxon>
        <taxon>Nematoda</taxon>
        <taxon>Chromadorea</taxon>
        <taxon>Rhabditida</taxon>
        <taxon>Tylenchina</taxon>
        <taxon>Panagrolaimomorpha</taxon>
        <taxon>Strongyloidoidea</taxon>
        <taxon>Alloionematidae</taxon>
        <taxon>Rhabditophanes</taxon>
    </lineage>
</organism>
<dbReference type="Proteomes" id="UP000095286">
    <property type="component" value="Unplaced"/>
</dbReference>
<protein>
    <submittedName>
        <fullName evidence="2">Mediator of RNA polymerase II transcription subunit 13</fullName>
    </submittedName>
</protein>
<proteinExistence type="predicted"/>